<dbReference type="AlphaFoldDB" id="A0A6T2CVQ2"/>
<evidence type="ECO:0000313" key="3">
    <source>
        <dbReference type="EMBL" id="CAE0821668.1"/>
    </source>
</evidence>
<gene>
    <name evidence="2" type="ORF">EGYM00163_LOCUS32841</name>
    <name evidence="3" type="ORF">EGYM00163_LOCUS32843</name>
</gene>
<dbReference type="EMBL" id="HBJA01094675">
    <property type="protein sequence ID" value="CAE0821666.1"/>
    <property type="molecule type" value="Transcribed_RNA"/>
</dbReference>
<evidence type="ECO:0000313" key="2">
    <source>
        <dbReference type="EMBL" id="CAE0821666.1"/>
    </source>
</evidence>
<proteinExistence type="predicted"/>
<dbReference type="EMBL" id="HBJA01094679">
    <property type="protein sequence ID" value="CAE0821668.1"/>
    <property type="molecule type" value="Transcribed_RNA"/>
</dbReference>
<organism evidence="3">
    <name type="scientific">Eutreptiella gymnastica</name>
    <dbReference type="NCBI Taxonomy" id="73025"/>
    <lineage>
        <taxon>Eukaryota</taxon>
        <taxon>Discoba</taxon>
        <taxon>Euglenozoa</taxon>
        <taxon>Euglenida</taxon>
        <taxon>Spirocuta</taxon>
        <taxon>Euglenophyceae</taxon>
        <taxon>Eutreptiales</taxon>
        <taxon>Eutreptiaceae</taxon>
        <taxon>Eutreptiella</taxon>
    </lineage>
</organism>
<accession>A0A6T2CVQ2</accession>
<sequence>MRICRRVEAAWQRETQRKVEGKPQGTHSMERAVFIPEWTGATHGVRVSITVEKLKHGPRLPPGTQRLWAAGSPAMVRAVAAVMREVQQEGGGPGEAASASGDVGQPQ</sequence>
<protein>
    <submittedName>
        <fullName evidence="3">Uncharacterized protein</fullName>
    </submittedName>
</protein>
<name>A0A6T2CVQ2_9EUGL</name>
<feature type="region of interest" description="Disordered" evidence="1">
    <location>
        <begin position="85"/>
        <end position="107"/>
    </location>
</feature>
<evidence type="ECO:0000256" key="1">
    <source>
        <dbReference type="SAM" id="MobiDB-lite"/>
    </source>
</evidence>
<reference evidence="3" key="1">
    <citation type="submission" date="2021-01" db="EMBL/GenBank/DDBJ databases">
        <authorList>
            <person name="Corre E."/>
            <person name="Pelletier E."/>
            <person name="Niang G."/>
            <person name="Scheremetjew M."/>
            <person name="Finn R."/>
            <person name="Kale V."/>
            <person name="Holt S."/>
            <person name="Cochrane G."/>
            <person name="Meng A."/>
            <person name="Brown T."/>
            <person name="Cohen L."/>
        </authorList>
    </citation>
    <scope>NUCLEOTIDE SEQUENCE</scope>
    <source>
        <strain evidence="3">CCMP1594</strain>
    </source>
</reference>